<dbReference type="eggNOG" id="ENOG502ZX9F">
    <property type="taxonomic scope" value="Bacteria"/>
</dbReference>
<comment type="caution">
    <text evidence="1">The sequence shown here is derived from an EMBL/GenBank/DDBJ whole genome shotgun (WGS) entry which is preliminary data.</text>
</comment>
<name>U2ZVP6_VIBPR</name>
<reference evidence="1 2" key="1">
    <citation type="submission" date="2013-09" db="EMBL/GenBank/DDBJ databases">
        <title>Whole genome shotgun sequence of Vibrio proteolyticus NBRC 13287.</title>
        <authorList>
            <person name="Isaki S."/>
            <person name="Hosoyama A."/>
            <person name="Numata M."/>
            <person name="Hashimoto M."/>
            <person name="Hosoyama Y."/>
            <person name="Tsuchikane K."/>
            <person name="Noguchi M."/>
            <person name="Hirakata S."/>
            <person name="Ichikawa N."/>
            <person name="Ohji S."/>
            <person name="Yamazoe A."/>
            <person name="Fujita N."/>
        </authorList>
    </citation>
    <scope>NUCLEOTIDE SEQUENCE [LARGE SCALE GENOMIC DNA]</scope>
    <source>
        <strain evidence="1 2">NBRC 13287</strain>
    </source>
</reference>
<organism evidence="1 2">
    <name type="scientific">Vibrio proteolyticus NBRC 13287</name>
    <dbReference type="NCBI Taxonomy" id="1219065"/>
    <lineage>
        <taxon>Bacteria</taxon>
        <taxon>Pseudomonadati</taxon>
        <taxon>Pseudomonadota</taxon>
        <taxon>Gammaproteobacteria</taxon>
        <taxon>Vibrionales</taxon>
        <taxon>Vibrionaceae</taxon>
        <taxon>Vibrio</taxon>
    </lineage>
</organism>
<keyword evidence="2" id="KW-1185">Reference proteome</keyword>
<dbReference type="STRING" id="1219065.VPR01S_01_02830"/>
<dbReference type="Proteomes" id="UP000016570">
    <property type="component" value="Unassembled WGS sequence"/>
</dbReference>
<evidence type="ECO:0000313" key="2">
    <source>
        <dbReference type="Proteomes" id="UP000016570"/>
    </source>
</evidence>
<gene>
    <name evidence="1" type="ORF">VPR01S_01_02830</name>
</gene>
<sequence length="165" mass="18809">MTKSATIRPGILCGRMGMTDLDIELEHILLEIRAERWNQLDRFLFPYFCFREGYLTKQGKPDWEAARAQSPRSSKIMQVKHACLEPLLPNEALIGELKRHTRDGNLTLASLKRILATALQYAVISKEEKQALSSLGLADAMPPEWYRSAERTIHARFDAANIKIN</sequence>
<dbReference type="EMBL" id="BATJ01000001">
    <property type="protein sequence ID" value="GAD65510.1"/>
    <property type="molecule type" value="Genomic_DNA"/>
</dbReference>
<evidence type="ECO:0000313" key="1">
    <source>
        <dbReference type="EMBL" id="GAD65510.1"/>
    </source>
</evidence>
<dbReference type="AlphaFoldDB" id="U2ZVP6"/>
<accession>U2ZVP6</accession>
<proteinExistence type="predicted"/>
<protein>
    <submittedName>
        <fullName evidence="1">Uncharacterized protein</fullName>
    </submittedName>
</protein>
<dbReference type="RefSeq" id="WP_021703502.1">
    <property type="nucleotide sequence ID" value="NZ_BATJ01000001.1"/>
</dbReference>